<dbReference type="Proteomes" id="UP000199440">
    <property type="component" value="Unassembled WGS sequence"/>
</dbReference>
<organism evidence="2 3">
    <name type="scientific">Kriegella aquimaris</name>
    <dbReference type="NCBI Taxonomy" id="192904"/>
    <lineage>
        <taxon>Bacteria</taxon>
        <taxon>Pseudomonadati</taxon>
        <taxon>Bacteroidota</taxon>
        <taxon>Flavobacteriia</taxon>
        <taxon>Flavobacteriales</taxon>
        <taxon>Flavobacteriaceae</taxon>
        <taxon>Kriegella</taxon>
    </lineage>
</organism>
<dbReference type="AlphaFoldDB" id="A0A1G9VB40"/>
<protein>
    <submittedName>
        <fullName evidence="2">Uncharacterized protein</fullName>
    </submittedName>
</protein>
<keyword evidence="3" id="KW-1185">Reference proteome</keyword>
<keyword evidence="1" id="KW-0812">Transmembrane</keyword>
<keyword evidence="1" id="KW-0472">Membrane</keyword>
<feature type="transmembrane region" description="Helical" evidence="1">
    <location>
        <begin position="31"/>
        <end position="48"/>
    </location>
</feature>
<proteinExistence type="predicted"/>
<gene>
    <name evidence="2" type="ORF">SAMN04488514_11317</name>
</gene>
<evidence type="ECO:0000313" key="2">
    <source>
        <dbReference type="EMBL" id="SDM69448.1"/>
    </source>
</evidence>
<evidence type="ECO:0000256" key="1">
    <source>
        <dbReference type="SAM" id="Phobius"/>
    </source>
</evidence>
<accession>A0A1G9VB40</accession>
<name>A0A1G9VB40_9FLAO</name>
<dbReference type="EMBL" id="FNGV01000013">
    <property type="protein sequence ID" value="SDM69448.1"/>
    <property type="molecule type" value="Genomic_DNA"/>
</dbReference>
<sequence length="53" mass="6364">MFVGKSEIESENEKNQPFENYSFKVDFDLEIIIREVLMFPSILAFFIFQKNIQ</sequence>
<reference evidence="2 3" key="1">
    <citation type="submission" date="2016-10" db="EMBL/GenBank/DDBJ databases">
        <authorList>
            <person name="de Groot N.N."/>
        </authorList>
    </citation>
    <scope>NUCLEOTIDE SEQUENCE [LARGE SCALE GENOMIC DNA]</scope>
    <source>
        <strain evidence="2 3">DSM 19886</strain>
    </source>
</reference>
<keyword evidence="1" id="KW-1133">Transmembrane helix</keyword>
<evidence type="ECO:0000313" key="3">
    <source>
        <dbReference type="Proteomes" id="UP000199440"/>
    </source>
</evidence>